<accession>A0A1W1BGC4</accession>
<gene>
    <name evidence="1" type="ORF">MNB_SM-4-160</name>
</gene>
<organism evidence="1">
    <name type="scientific">hydrothermal vent metagenome</name>
    <dbReference type="NCBI Taxonomy" id="652676"/>
    <lineage>
        <taxon>unclassified sequences</taxon>
        <taxon>metagenomes</taxon>
        <taxon>ecological metagenomes</taxon>
    </lineage>
</organism>
<sequence length="147" mass="16809">MKTEIKERLEEVVTLLNDSDEVVLDKEVKEKLEKVLALLDDPQKLAQEKRELKSRMEEIVELVNEAMIDLEVEVTYCIPELVTDASSCDLSNKAHILLSYSEDEYTTRTRKVSLGKTALQSSPQDLTQHVLQAIENFKEEADDIRMG</sequence>
<proteinExistence type="predicted"/>
<name>A0A1W1BGC4_9ZZZZ</name>
<reference evidence="1" key="1">
    <citation type="submission" date="2016-10" db="EMBL/GenBank/DDBJ databases">
        <authorList>
            <person name="de Groot N.N."/>
        </authorList>
    </citation>
    <scope>NUCLEOTIDE SEQUENCE</scope>
</reference>
<dbReference type="AlphaFoldDB" id="A0A1W1BGC4"/>
<evidence type="ECO:0000313" key="1">
    <source>
        <dbReference type="EMBL" id="SFV52538.1"/>
    </source>
</evidence>
<protein>
    <submittedName>
        <fullName evidence="1">Uncharacterized protein</fullName>
    </submittedName>
</protein>
<dbReference type="EMBL" id="FPHF01000018">
    <property type="protein sequence ID" value="SFV52538.1"/>
    <property type="molecule type" value="Genomic_DNA"/>
</dbReference>